<feature type="compositionally biased region" description="Basic residues" evidence="1">
    <location>
        <begin position="1"/>
        <end position="10"/>
    </location>
</feature>
<evidence type="ECO:0000256" key="1">
    <source>
        <dbReference type="SAM" id="MobiDB-lite"/>
    </source>
</evidence>
<dbReference type="OrthoDB" id="3382829at2"/>
<evidence type="ECO:0000313" key="2">
    <source>
        <dbReference type="EMBL" id="PRY21679.1"/>
    </source>
</evidence>
<sequence length="89" mass="9918">MKAPLRRLHHDGHPYRWQARPVPSPGHRVLRLRIFGAGKTGRALQVDLPQQPGRYDHPSADDVRELIARGLAAGWDPHARGGTFPLPPP</sequence>
<gene>
    <name evidence="2" type="ORF">CLV70_119100</name>
</gene>
<organism evidence="2 3">
    <name type="scientific">Pseudosporangium ferrugineum</name>
    <dbReference type="NCBI Taxonomy" id="439699"/>
    <lineage>
        <taxon>Bacteria</taxon>
        <taxon>Bacillati</taxon>
        <taxon>Actinomycetota</taxon>
        <taxon>Actinomycetes</taxon>
        <taxon>Micromonosporales</taxon>
        <taxon>Micromonosporaceae</taxon>
        <taxon>Pseudosporangium</taxon>
    </lineage>
</organism>
<proteinExistence type="predicted"/>
<dbReference type="AlphaFoldDB" id="A0A2T0RKG9"/>
<feature type="region of interest" description="Disordered" evidence="1">
    <location>
        <begin position="1"/>
        <end position="22"/>
    </location>
</feature>
<accession>A0A2T0RKG9</accession>
<keyword evidence="3" id="KW-1185">Reference proteome</keyword>
<protein>
    <submittedName>
        <fullName evidence="2">Uncharacterized protein</fullName>
    </submittedName>
</protein>
<dbReference type="Proteomes" id="UP000239209">
    <property type="component" value="Unassembled WGS sequence"/>
</dbReference>
<evidence type="ECO:0000313" key="3">
    <source>
        <dbReference type="Proteomes" id="UP000239209"/>
    </source>
</evidence>
<dbReference type="EMBL" id="PVZG01000019">
    <property type="protein sequence ID" value="PRY21679.1"/>
    <property type="molecule type" value="Genomic_DNA"/>
</dbReference>
<comment type="caution">
    <text evidence="2">The sequence shown here is derived from an EMBL/GenBank/DDBJ whole genome shotgun (WGS) entry which is preliminary data.</text>
</comment>
<name>A0A2T0RKG9_9ACTN</name>
<dbReference type="RefSeq" id="WP_106130206.1">
    <property type="nucleotide sequence ID" value="NZ_PVZG01000019.1"/>
</dbReference>
<reference evidence="2 3" key="1">
    <citation type="submission" date="2018-03" db="EMBL/GenBank/DDBJ databases">
        <title>Genomic Encyclopedia of Archaeal and Bacterial Type Strains, Phase II (KMG-II): from individual species to whole genera.</title>
        <authorList>
            <person name="Goeker M."/>
        </authorList>
    </citation>
    <scope>NUCLEOTIDE SEQUENCE [LARGE SCALE GENOMIC DNA]</scope>
    <source>
        <strain evidence="2 3">DSM 45348</strain>
    </source>
</reference>